<reference evidence="1" key="2">
    <citation type="journal article" date="2015" name="Fish Shellfish Immunol.">
        <title>Early steps in the European eel (Anguilla anguilla)-Vibrio vulnificus interaction in the gills: Role of the RtxA13 toxin.</title>
        <authorList>
            <person name="Callol A."/>
            <person name="Pajuelo D."/>
            <person name="Ebbesson L."/>
            <person name="Teles M."/>
            <person name="MacKenzie S."/>
            <person name="Amaro C."/>
        </authorList>
    </citation>
    <scope>NUCLEOTIDE SEQUENCE</scope>
</reference>
<proteinExistence type="predicted"/>
<dbReference type="EMBL" id="GBXM01090113">
    <property type="protein sequence ID" value="JAH18464.1"/>
    <property type="molecule type" value="Transcribed_RNA"/>
</dbReference>
<evidence type="ECO:0000313" key="1">
    <source>
        <dbReference type="EMBL" id="JAH18464.1"/>
    </source>
</evidence>
<reference evidence="1" key="1">
    <citation type="submission" date="2014-11" db="EMBL/GenBank/DDBJ databases">
        <authorList>
            <person name="Amaro Gonzalez C."/>
        </authorList>
    </citation>
    <scope>NUCLEOTIDE SEQUENCE</scope>
</reference>
<name>A0A0E9QNS0_ANGAN</name>
<organism evidence="1">
    <name type="scientific">Anguilla anguilla</name>
    <name type="common">European freshwater eel</name>
    <name type="synonym">Muraena anguilla</name>
    <dbReference type="NCBI Taxonomy" id="7936"/>
    <lineage>
        <taxon>Eukaryota</taxon>
        <taxon>Metazoa</taxon>
        <taxon>Chordata</taxon>
        <taxon>Craniata</taxon>
        <taxon>Vertebrata</taxon>
        <taxon>Euteleostomi</taxon>
        <taxon>Actinopterygii</taxon>
        <taxon>Neopterygii</taxon>
        <taxon>Teleostei</taxon>
        <taxon>Anguilliformes</taxon>
        <taxon>Anguillidae</taxon>
        <taxon>Anguilla</taxon>
    </lineage>
</organism>
<accession>A0A0E9QNS0</accession>
<dbReference type="AlphaFoldDB" id="A0A0E9QNS0"/>
<sequence length="26" mass="3317">MCFRKYVPQNSLFEKYVYKKYLIKNI</sequence>
<protein>
    <submittedName>
        <fullName evidence="1">Uncharacterized protein</fullName>
    </submittedName>
</protein>
<dbReference type="EMBL" id="GBXM01049074">
    <property type="protein sequence ID" value="JAH59503.1"/>
    <property type="molecule type" value="Transcribed_RNA"/>
</dbReference>